<dbReference type="RefSeq" id="WP_072488013.1">
    <property type="nucleotide sequence ID" value="NZ_CP108276.1"/>
</dbReference>
<keyword evidence="1" id="KW-1133">Transmembrane helix</keyword>
<name>A0A1K2ENG9_STRAR</name>
<dbReference type="Proteomes" id="UP000181909">
    <property type="component" value="Unassembled WGS sequence"/>
</dbReference>
<evidence type="ECO:0000313" key="2">
    <source>
        <dbReference type="EMBL" id="SFY36580.1"/>
    </source>
</evidence>
<dbReference type="EMBL" id="FPJO01000020">
    <property type="protein sequence ID" value="SFY36580.1"/>
    <property type="molecule type" value="Genomic_DNA"/>
</dbReference>
<reference evidence="2 3" key="1">
    <citation type="submission" date="2016-11" db="EMBL/GenBank/DDBJ databases">
        <authorList>
            <person name="Jaros S."/>
            <person name="Januszkiewicz K."/>
            <person name="Wedrychowicz H."/>
        </authorList>
    </citation>
    <scope>NUCLEOTIDE SEQUENCE [LARGE SCALE GENOMIC DNA]</scope>
    <source>
        <strain evidence="2 3">OK807</strain>
    </source>
</reference>
<dbReference type="STRING" id="1893.SAMN02787144_1020127"/>
<keyword evidence="1" id="KW-0812">Transmembrane</keyword>
<evidence type="ECO:0000256" key="1">
    <source>
        <dbReference type="SAM" id="Phobius"/>
    </source>
</evidence>
<evidence type="ECO:0000313" key="3">
    <source>
        <dbReference type="Proteomes" id="UP000181909"/>
    </source>
</evidence>
<keyword evidence="1" id="KW-0472">Membrane</keyword>
<feature type="transmembrane region" description="Helical" evidence="1">
    <location>
        <begin position="66"/>
        <end position="90"/>
    </location>
</feature>
<dbReference type="OrthoDB" id="9828289at2"/>
<proteinExistence type="predicted"/>
<dbReference type="AlphaFoldDB" id="A0A1K2ENG9"/>
<feature type="transmembrane region" description="Helical" evidence="1">
    <location>
        <begin position="39"/>
        <end position="60"/>
    </location>
</feature>
<organism evidence="2 3">
    <name type="scientific">Streptomyces atratus</name>
    <dbReference type="NCBI Taxonomy" id="1893"/>
    <lineage>
        <taxon>Bacteria</taxon>
        <taxon>Bacillati</taxon>
        <taxon>Actinomycetota</taxon>
        <taxon>Actinomycetes</taxon>
        <taxon>Kitasatosporales</taxon>
        <taxon>Streptomycetaceae</taxon>
        <taxon>Streptomyces</taxon>
    </lineage>
</organism>
<sequence length="248" mass="26351">MNGERGADLPPHRTQVEAKGGSNAFNTGSGSQYVKFGGVWAQAVVLIAGVAGASVGIVMAPEASKAQYVFYCVLLILCAITSVVCLWFACDGARKRLVAFVGLVAAAVGSAALAAGSYKLLADHGDLDAHIVVQSDGPMGSLDEAEMTVDAASSRSHLRIKVFIEDQLFGDMCDVESTVSVMPVVDGKPLKDEAVKLENENVGDINLHGAREHVKLRAVVDTSKSGENCRLNLRFDSAVLHDHEWWLL</sequence>
<protein>
    <submittedName>
        <fullName evidence="2">Uncharacterized protein</fullName>
    </submittedName>
</protein>
<gene>
    <name evidence="2" type="ORF">SAMN02787144_1020127</name>
</gene>
<accession>A0A1K2ENG9</accession>
<feature type="transmembrane region" description="Helical" evidence="1">
    <location>
        <begin position="97"/>
        <end position="118"/>
    </location>
</feature>